<dbReference type="Pfam" id="PF03544">
    <property type="entry name" value="TonB_C"/>
    <property type="match status" value="1"/>
</dbReference>
<dbReference type="OrthoDB" id="6335014at2"/>
<keyword evidence="4" id="KW-1185">Reference proteome</keyword>
<gene>
    <name evidence="3" type="ORF">SAMN05660429_01297</name>
</gene>
<evidence type="ECO:0000313" key="4">
    <source>
        <dbReference type="Proteomes" id="UP000199308"/>
    </source>
</evidence>
<feature type="chain" id="PRO_5011749666" evidence="1">
    <location>
        <begin position="22"/>
        <end position="153"/>
    </location>
</feature>
<name>A0A1I0CRG4_THASX</name>
<feature type="domain" description="TonB C-terminal" evidence="2">
    <location>
        <begin position="36"/>
        <end position="131"/>
    </location>
</feature>
<accession>A0A1I0CRG4</accession>
<dbReference type="GO" id="GO:0055085">
    <property type="term" value="P:transmembrane transport"/>
    <property type="evidence" value="ECO:0007669"/>
    <property type="project" value="InterPro"/>
</dbReference>
<dbReference type="PROSITE" id="PS51257">
    <property type="entry name" value="PROKAR_LIPOPROTEIN"/>
    <property type="match status" value="1"/>
</dbReference>
<protein>
    <submittedName>
        <fullName evidence="3">TonB protein C-terminal</fullName>
    </submittedName>
</protein>
<dbReference type="InterPro" id="IPR037682">
    <property type="entry name" value="TonB_C"/>
</dbReference>
<reference evidence="3 4" key="1">
    <citation type="submission" date="2016-10" db="EMBL/GenBank/DDBJ databases">
        <authorList>
            <person name="de Groot N.N."/>
        </authorList>
    </citation>
    <scope>NUCLEOTIDE SEQUENCE [LARGE SCALE GENOMIC DNA]</scope>
    <source>
        <strain evidence="3 4">DSM 19706</strain>
    </source>
</reference>
<organism evidence="3 4">
    <name type="scientific">Thalassotalea agarivorans</name>
    <name type="common">Thalassomonas agarivorans</name>
    <dbReference type="NCBI Taxonomy" id="349064"/>
    <lineage>
        <taxon>Bacteria</taxon>
        <taxon>Pseudomonadati</taxon>
        <taxon>Pseudomonadota</taxon>
        <taxon>Gammaproteobacteria</taxon>
        <taxon>Alteromonadales</taxon>
        <taxon>Colwelliaceae</taxon>
        <taxon>Thalassotalea</taxon>
    </lineage>
</organism>
<proteinExistence type="predicted"/>
<dbReference type="Proteomes" id="UP000199308">
    <property type="component" value="Unassembled WGS sequence"/>
</dbReference>
<dbReference type="PROSITE" id="PS52015">
    <property type="entry name" value="TONB_CTD"/>
    <property type="match status" value="1"/>
</dbReference>
<dbReference type="EMBL" id="FOHK01000005">
    <property type="protein sequence ID" value="SET22143.1"/>
    <property type="molecule type" value="Genomic_DNA"/>
</dbReference>
<evidence type="ECO:0000256" key="1">
    <source>
        <dbReference type="SAM" id="SignalP"/>
    </source>
</evidence>
<dbReference type="STRING" id="349064.SAMN05660429_01297"/>
<evidence type="ECO:0000313" key="3">
    <source>
        <dbReference type="EMBL" id="SET22143.1"/>
    </source>
</evidence>
<feature type="signal peptide" evidence="1">
    <location>
        <begin position="1"/>
        <end position="21"/>
    </location>
</feature>
<dbReference type="AlphaFoldDB" id="A0A1I0CRG4"/>
<keyword evidence="1" id="KW-0732">Signal</keyword>
<dbReference type="SUPFAM" id="SSF74653">
    <property type="entry name" value="TolA/TonB C-terminal domain"/>
    <property type="match status" value="1"/>
</dbReference>
<evidence type="ECO:0000259" key="2">
    <source>
        <dbReference type="PROSITE" id="PS52015"/>
    </source>
</evidence>
<dbReference type="RefSeq" id="WP_093328621.1">
    <property type="nucleotide sequence ID" value="NZ_AP027363.1"/>
</dbReference>
<sequence length="153" mass="17057">MKLLKGCLLTFFITACATSSAPPLQYASLAVTPDLLLSSDWQTLQRFPPRFPKEAVYKNKTGCATVEYVITESKEIVDIQVVAASNKVFGQAAAEVIPKWQWQKLAKHKVPVATKTQTRFDFCYGQTCTLSALDDVCPGKDIVYARGMRMRMN</sequence>
<dbReference type="Gene3D" id="3.30.1150.10">
    <property type="match status" value="1"/>
</dbReference>